<feature type="compositionally biased region" description="Low complexity" evidence="1">
    <location>
        <begin position="274"/>
        <end position="284"/>
    </location>
</feature>
<dbReference type="EMBL" id="AJWK01013486">
    <property type="status" value="NOT_ANNOTATED_CDS"/>
    <property type="molecule type" value="Genomic_DNA"/>
</dbReference>
<accession>A0A1B0CIK0</accession>
<feature type="compositionally biased region" description="Basic and acidic residues" evidence="1">
    <location>
        <begin position="441"/>
        <end position="463"/>
    </location>
</feature>
<feature type="compositionally biased region" description="Low complexity" evidence="1">
    <location>
        <begin position="75"/>
        <end position="87"/>
    </location>
</feature>
<evidence type="ECO:0000313" key="3">
    <source>
        <dbReference type="Proteomes" id="UP000092461"/>
    </source>
</evidence>
<name>A0A1B0CIK0_LUTLO</name>
<feature type="compositionally biased region" description="Basic and acidic residues" evidence="1">
    <location>
        <begin position="537"/>
        <end position="580"/>
    </location>
</feature>
<reference evidence="2" key="1">
    <citation type="submission" date="2020-05" db="UniProtKB">
        <authorList>
            <consortium name="EnsemblMetazoa"/>
        </authorList>
    </citation>
    <scope>IDENTIFICATION</scope>
    <source>
        <strain evidence="2">Jacobina</strain>
    </source>
</reference>
<dbReference type="EMBL" id="AJWK01013485">
    <property type="status" value="NOT_ANNOTATED_CDS"/>
    <property type="molecule type" value="Genomic_DNA"/>
</dbReference>
<evidence type="ECO:0000313" key="2">
    <source>
        <dbReference type="EnsemblMetazoa" id="LLOJ004262-PA"/>
    </source>
</evidence>
<dbReference type="VEuPathDB" id="VectorBase:LLONM1_009124"/>
<feature type="compositionally biased region" description="Basic and acidic residues" evidence="1">
    <location>
        <begin position="285"/>
        <end position="294"/>
    </location>
</feature>
<feature type="compositionally biased region" description="Basic and acidic residues" evidence="1">
    <location>
        <begin position="196"/>
        <end position="210"/>
    </location>
</feature>
<dbReference type="EnsemblMetazoa" id="LLOJ004262-RA">
    <property type="protein sequence ID" value="LLOJ004262-PA"/>
    <property type="gene ID" value="LLOJ004262"/>
</dbReference>
<sequence>MYNLADQSYITGKITSDGLIVTKTSSEDALDSTGSSFDSSSDEEMSSINRSESDSGIVANEYQNVEAESRLDTKPTSTTPSVVTTSTDYEMIEVQTEAGQDDVFSIEKSRELAGEPDGSSDPDVNGEAPALPTSPPPNIEPRTVFLHSLQKHLSMEKPKVPSKPAVNVVKTFTKKPQATVAQQQVILQLQSVIKAPEEKAAQGKQEDLTKAPKKGRAPNPPPSPVDEVKKDGARITKMTPKKDVVEPTVTEDVVAKSDQKLQMEQSPTLYTRNPSAVVKSSSPVVREKDKRERATINPKFRSLNSLNSHNYYEKARPSTPEPAPRKSLSLSQDNLLMEKPKKAKFSIRKFLRMGSSKTLEDAGTKRNGIYDELPGSSTKPRLVIIHPIDINTSGVEVLRDPLKPGVKDEAKSNVVTGKPPAPPQRTVEVNKPARPPPPKSAELRRKQLESSSTDRVEVTKQRGDNVYANLGEVRSSMAPRKPERTASMREREAQLELARRRTPRKCQEYPDTASDISSSSMSRETQGTDLSRSVSDASERSTDGKTQARDGGKNTESESVENKAKVKEVTENEHNSEIVQHRASSQVASAASAGDTITERKRRLLEIDQHKISSKVEMFEKSISEARPKQNLEGIKSSVQKMSTTIDNYLKDRMSLSEGNIADNQTIFTTDKNPTKTTVEIRNNDIELRNYEPIMMKPDRVSLPAICNDERNSIYGGSVASYRLSLDTPHKFHTSNSLANLPRTVSMSYCGSEMGESEIYSPYSFCGGSEAGGDVAMGDPQDGWPGQMNAKTRQMKTTNRLRMRKGRSVVHKNLEDNYGAVIVANHEALAQVLDQLQQSPPVPMILRPLANSMNLRFEEFSIVEGGRAVVIGRRAFHAAMWIPSQTPVTLAVTADCNQMSGVAGELKQLSGAASGALNPITEFCDLVPSNFLPLMPSIQIRLVQASISVLPRMLVDTLMSLGSILKSKVENQKTSRSFGGSIPNLTATKDSTQTHVRGSVQNLSVLNEDETEENELDSIVSALTPNPTGLGNTTDEILCREVGFVMLQLINGLKNLQAKGIEEMPLGLSNVILCKEVDNKEAQARLCVLHSLSSDISRDEDEPMGTLCQCAKVALTQMLPATKLTPILSDILGQERSESLSKTKSILEFALWGPSDVILTGTIREREQTLQRWLDLERATVLHGLVRTRVELTVYDECHLMFLVRSTAKVMSEAAALLHNYSKSDGR</sequence>
<organism evidence="2 3">
    <name type="scientific">Lutzomyia longipalpis</name>
    <name type="common">Sand fly</name>
    <dbReference type="NCBI Taxonomy" id="7200"/>
    <lineage>
        <taxon>Eukaryota</taxon>
        <taxon>Metazoa</taxon>
        <taxon>Ecdysozoa</taxon>
        <taxon>Arthropoda</taxon>
        <taxon>Hexapoda</taxon>
        <taxon>Insecta</taxon>
        <taxon>Pterygota</taxon>
        <taxon>Neoptera</taxon>
        <taxon>Endopterygota</taxon>
        <taxon>Diptera</taxon>
        <taxon>Nematocera</taxon>
        <taxon>Psychodoidea</taxon>
        <taxon>Psychodidae</taxon>
        <taxon>Lutzomyia</taxon>
        <taxon>Lutzomyia</taxon>
    </lineage>
</organism>
<dbReference type="PANTHER" id="PTHR37970:SF1">
    <property type="entry name" value="SERINE-RICH ADHESIN FOR PLATELETS"/>
    <property type="match status" value="1"/>
</dbReference>
<feature type="compositionally biased region" description="Polar residues" evidence="1">
    <location>
        <begin position="262"/>
        <end position="273"/>
    </location>
</feature>
<feature type="region of interest" description="Disordered" evidence="1">
    <location>
        <begin position="404"/>
        <end position="595"/>
    </location>
</feature>
<feature type="compositionally biased region" description="Basic and acidic residues" evidence="1">
    <location>
        <begin position="226"/>
        <end position="245"/>
    </location>
</feature>
<dbReference type="Proteomes" id="UP000092461">
    <property type="component" value="Unassembled WGS sequence"/>
</dbReference>
<dbReference type="PANTHER" id="PTHR37970">
    <property type="entry name" value="PROTEIN CBG08587"/>
    <property type="match status" value="1"/>
</dbReference>
<dbReference type="AlphaFoldDB" id="A0A1B0CIK0"/>
<dbReference type="VEuPathDB" id="VectorBase:LLOJ004262"/>
<feature type="region of interest" description="Disordered" evidence="1">
    <location>
        <begin position="23"/>
        <end position="144"/>
    </location>
</feature>
<proteinExistence type="predicted"/>
<feature type="compositionally biased region" description="Basic and acidic residues" evidence="1">
    <location>
        <begin position="480"/>
        <end position="499"/>
    </location>
</feature>
<feature type="compositionally biased region" description="Polar residues" evidence="1">
    <location>
        <begin position="523"/>
        <end position="536"/>
    </location>
</feature>
<feature type="compositionally biased region" description="Low complexity" evidence="1">
    <location>
        <begin position="583"/>
        <end position="593"/>
    </location>
</feature>
<keyword evidence="3" id="KW-1185">Reference proteome</keyword>
<protein>
    <submittedName>
        <fullName evidence="2">Uncharacterized protein</fullName>
    </submittedName>
</protein>
<feature type="region of interest" description="Disordered" evidence="1">
    <location>
        <begin position="196"/>
        <end position="327"/>
    </location>
</feature>
<evidence type="ECO:0000256" key="1">
    <source>
        <dbReference type="SAM" id="MobiDB-lite"/>
    </source>
</evidence>